<dbReference type="AlphaFoldDB" id="X1PQC3"/>
<keyword evidence="1" id="KW-0812">Transmembrane</keyword>
<protein>
    <submittedName>
        <fullName evidence="2">Uncharacterized protein</fullName>
    </submittedName>
</protein>
<reference evidence="2" key="1">
    <citation type="journal article" date="2014" name="Front. Microbiol.">
        <title>High frequency of phylogenetically diverse reductive dehalogenase-homologous genes in deep subseafloor sedimentary metagenomes.</title>
        <authorList>
            <person name="Kawai M."/>
            <person name="Futagami T."/>
            <person name="Toyoda A."/>
            <person name="Takaki Y."/>
            <person name="Nishi S."/>
            <person name="Hori S."/>
            <person name="Arai W."/>
            <person name="Tsubouchi T."/>
            <person name="Morono Y."/>
            <person name="Uchiyama I."/>
            <person name="Ito T."/>
            <person name="Fujiyama A."/>
            <person name="Inagaki F."/>
            <person name="Takami H."/>
        </authorList>
    </citation>
    <scope>NUCLEOTIDE SEQUENCE</scope>
    <source>
        <strain evidence="2">Expedition CK06-06</strain>
    </source>
</reference>
<keyword evidence="1" id="KW-1133">Transmembrane helix</keyword>
<comment type="caution">
    <text evidence="2">The sequence shown here is derived from an EMBL/GenBank/DDBJ whole genome shotgun (WGS) entry which is preliminary data.</text>
</comment>
<name>X1PQC3_9ZZZZ</name>
<dbReference type="Gene3D" id="3.50.50.60">
    <property type="entry name" value="FAD/NAD(P)-binding domain"/>
    <property type="match status" value="1"/>
</dbReference>
<gene>
    <name evidence="2" type="ORF">S06H3_44643</name>
</gene>
<keyword evidence="1" id="KW-0472">Membrane</keyword>
<dbReference type="EMBL" id="BARV01027790">
    <property type="protein sequence ID" value="GAI41280.1"/>
    <property type="molecule type" value="Genomic_DNA"/>
</dbReference>
<feature type="transmembrane region" description="Helical" evidence="1">
    <location>
        <begin position="20"/>
        <end position="42"/>
    </location>
</feature>
<accession>X1PQC3</accession>
<dbReference type="InterPro" id="IPR036188">
    <property type="entry name" value="FAD/NAD-bd_sf"/>
</dbReference>
<organism evidence="2">
    <name type="scientific">marine sediment metagenome</name>
    <dbReference type="NCBI Taxonomy" id="412755"/>
    <lineage>
        <taxon>unclassified sequences</taxon>
        <taxon>metagenomes</taxon>
        <taxon>ecological metagenomes</taxon>
    </lineage>
</organism>
<sequence length="44" mass="4594">MLVVSIKPRTSSKKEIKEEIIYDAIIVGGGPAGLTAVSILVAPE</sequence>
<proteinExistence type="predicted"/>
<evidence type="ECO:0000313" key="2">
    <source>
        <dbReference type="EMBL" id="GAI41280.1"/>
    </source>
</evidence>
<dbReference type="SUPFAM" id="SSF51905">
    <property type="entry name" value="FAD/NAD(P)-binding domain"/>
    <property type="match status" value="1"/>
</dbReference>
<evidence type="ECO:0000256" key="1">
    <source>
        <dbReference type="SAM" id="Phobius"/>
    </source>
</evidence>